<gene>
    <name evidence="1" type="ORF">B7725_05415</name>
</gene>
<reference evidence="1 2" key="1">
    <citation type="journal article" date="2016" name="Eur. J. Clin. Microbiol. Infect. Dis.">
        <title>Whole genome sequencing as a tool for phylogenetic analysis of clinical strains of Mitis group streptococci.</title>
        <authorList>
            <person name="Rasmussen L.H."/>
            <person name="Dargis R."/>
            <person name="Hojholt K."/>
            <person name="Christensen J.J."/>
            <person name="Skovgaard O."/>
            <person name="Justesen U.S."/>
            <person name="Rosenvinge F.S."/>
            <person name="Moser C."/>
            <person name="Lukjancenko O."/>
            <person name="Rasmussen S."/>
            <person name="Nielsen X.C."/>
        </authorList>
    </citation>
    <scope>NUCLEOTIDE SEQUENCE [LARGE SCALE GENOMIC DNA]</scope>
    <source>
        <strain evidence="1 2">OD_314165_09</strain>
    </source>
</reference>
<name>A0A1X1GF24_STROR</name>
<organism evidence="1 2">
    <name type="scientific">Streptococcus oralis subsp. tigurinus</name>
    <dbReference type="NCBI Taxonomy" id="1077464"/>
    <lineage>
        <taxon>Bacteria</taxon>
        <taxon>Bacillati</taxon>
        <taxon>Bacillota</taxon>
        <taxon>Bacilli</taxon>
        <taxon>Lactobacillales</taxon>
        <taxon>Streptococcaceae</taxon>
        <taxon>Streptococcus</taxon>
    </lineage>
</organism>
<protein>
    <submittedName>
        <fullName evidence="1">Uncharacterized protein</fullName>
    </submittedName>
</protein>
<dbReference type="RefSeq" id="WP_084874989.1">
    <property type="nucleotide sequence ID" value="NZ_NCUG01000018.1"/>
</dbReference>
<evidence type="ECO:0000313" key="1">
    <source>
        <dbReference type="EMBL" id="ORO45304.1"/>
    </source>
</evidence>
<dbReference type="EMBL" id="NCUG01000018">
    <property type="protein sequence ID" value="ORO45304.1"/>
    <property type="molecule type" value="Genomic_DNA"/>
</dbReference>
<comment type="caution">
    <text evidence="1">The sequence shown here is derived from an EMBL/GenBank/DDBJ whole genome shotgun (WGS) entry which is preliminary data.</text>
</comment>
<sequence length="286" mass="34148">MNNKSLIPMPDLNWDDIVHLSKENEKLIVNFLSALDELHTINQFYHIYIFNFYQIFYHFELDTNDNIRKQNGLNGDEFIIINSLLINLMSSSKTLVDLLIRFDKKYSQKLEKTINKIYDSELSYILIMTLRNFALHGHIPLSFNQNKYSFNLDYILKEGEKFNFSKSSKETFIRIRDEIRHVYGDIANIAFTKILMDFHFNLLKIYYHFYLENQSLLTSFFKSEELKLQKEKRKIKNGQLIIEIDGECHSIIMSSKIALLNKLMQEAKINFYDFKKQKSKSRREKS</sequence>
<dbReference type="AlphaFoldDB" id="A0A1X1GF24"/>
<evidence type="ECO:0000313" key="2">
    <source>
        <dbReference type="Proteomes" id="UP000193030"/>
    </source>
</evidence>
<proteinExistence type="predicted"/>
<dbReference type="Proteomes" id="UP000193030">
    <property type="component" value="Unassembled WGS sequence"/>
</dbReference>
<accession>A0A1X1GF24</accession>